<dbReference type="PANTHER" id="PTHR12393">
    <property type="entry name" value="SPHINGOMYELIN PHOSPHODIESTERASE RELATED"/>
    <property type="match status" value="1"/>
</dbReference>
<evidence type="ECO:0000313" key="1">
    <source>
        <dbReference type="EMBL" id="GLC49731.1"/>
    </source>
</evidence>
<dbReference type="InterPro" id="IPR036770">
    <property type="entry name" value="Ankyrin_rpt-contain_sf"/>
</dbReference>
<name>A0A9W6BDU9_9CHLO</name>
<accession>A0A9W6BDU9</accession>
<dbReference type="GO" id="GO:0004620">
    <property type="term" value="F:phospholipase activity"/>
    <property type="evidence" value="ECO:0007669"/>
    <property type="project" value="TreeGrafter"/>
</dbReference>
<comment type="caution">
    <text evidence="1">The sequence shown here is derived from an EMBL/GenBank/DDBJ whole genome shotgun (WGS) entry which is preliminary data.</text>
</comment>
<evidence type="ECO:0008006" key="3">
    <source>
        <dbReference type="Google" id="ProtNLM"/>
    </source>
</evidence>
<dbReference type="GO" id="GO:0005783">
    <property type="term" value="C:endoplasmic reticulum"/>
    <property type="evidence" value="ECO:0007669"/>
    <property type="project" value="TreeGrafter"/>
</dbReference>
<reference evidence="1 2" key="1">
    <citation type="journal article" date="2023" name="Commun. Biol.">
        <title>Reorganization of the ancestral sex-determining regions during the evolution of trioecy in Pleodorina starrii.</title>
        <authorList>
            <person name="Takahashi K."/>
            <person name="Suzuki S."/>
            <person name="Kawai-Toyooka H."/>
            <person name="Yamamoto K."/>
            <person name="Hamaji T."/>
            <person name="Ootsuki R."/>
            <person name="Yamaguchi H."/>
            <person name="Kawachi M."/>
            <person name="Higashiyama T."/>
            <person name="Nozaki H."/>
        </authorList>
    </citation>
    <scope>NUCLEOTIDE SEQUENCE [LARGE SCALE GENOMIC DNA]</scope>
    <source>
        <strain evidence="1 2">NIES-4479</strain>
    </source>
</reference>
<keyword evidence="2" id="KW-1185">Reference proteome</keyword>
<gene>
    <name evidence="1" type="primary">PLEST004785</name>
    <name evidence="1" type="ORF">PLESTB_000280600</name>
</gene>
<dbReference type="GO" id="GO:0046513">
    <property type="term" value="P:ceramide biosynthetic process"/>
    <property type="evidence" value="ECO:0007669"/>
    <property type="project" value="TreeGrafter"/>
</dbReference>
<dbReference type="SUPFAM" id="SSF48403">
    <property type="entry name" value="Ankyrin repeat"/>
    <property type="match status" value="2"/>
</dbReference>
<dbReference type="Proteomes" id="UP001165080">
    <property type="component" value="Unassembled WGS sequence"/>
</dbReference>
<dbReference type="EMBL" id="BRXU01000002">
    <property type="protein sequence ID" value="GLC49731.1"/>
    <property type="molecule type" value="Genomic_DNA"/>
</dbReference>
<dbReference type="GO" id="GO:0030149">
    <property type="term" value="P:sphingolipid catabolic process"/>
    <property type="evidence" value="ECO:0007669"/>
    <property type="project" value="TreeGrafter"/>
</dbReference>
<sequence length="572" mass="61300">MATSETSAIGNNDYASNLWLPDILEVIARFLSPNAIACTLRLVNRAATAQFRSQTKVLIALPSPSAEFKRHWTAPGATRMLTQFKRRKLLALTAATGVLANLEVAIQIAGCTLTADVMAAAAGEGQLASSEWLLNLGCPWHGALAAAALNGHANICRWLLAKGCPASRCAVVAAARGGHVGLVYWLLLQNREQAHSNNDVIGPLELLVAAAEGFITSDLQRLHAEELAESPSRQGVKQQPEQLHQPQPLQVQELLPQPLDAFMGPKILAAAAGSPTPDWQAKVLWLEPRMPGPRDACACEAVAAIRPDTEAQARLHWLRQRGYPATTSAARAAAGAGNVAALRFLLMEGIRPDFLVPAKAFAEGQLGVLQELHAHGCDLRPRLHISTAVRHGHLHVLVWIVEALGVSVAPSNEVLVSAAAQYGDLELAAWLRERGCQFAEVPSAFAAAAAGGSEAMMEWLVGLGCPLPANDTVYVYAATRGDLATLRCLRRLGCAWSGTGETFTRCILGGSFLAALRCLRELDCPVDWVEALAAMERRREAEVEDGDDEGSGRVEELAVWLRAERQRHGVAA</sequence>
<organism evidence="1 2">
    <name type="scientific">Pleodorina starrii</name>
    <dbReference type="NCBI Taxonomy" id="330485"/>
    <lineage>
        <taxon>Eukaryota</taxon>
        <taxon>Viridiplantae</taxon>
        <taxon>Chlorophyta</taxon>
        <taxon>core chlorophytes</taxon>
        <taxon>Chlorophyceae</taxon>
        <taxon>CS clade</taxon>
        <taxon>Chlamydomonadales</taxon>
        <taxon>Volvocaceae</taxon>
        <taxon>Pleodorina</taxon>
    </lineage>
</organism>
<evidence type="ECO:0000313" key="2">
    <source>
        <dbReference type="Proteomes" id="UP001165080"/>
    </source>
</evidence>
<dbReference type="AlphaFoldDB" id="A0A9W6BDU9"/>
<dbReference type="GO" id="GO:0016020">
    <property type="term" value="C:membrane"/>
    <property type="evidence" value="ECO:0007669"/>
    <property type="project" value="TreeGrafter"/>
</dbReference>
<proteinExistence type="predicted"/>
<dbReference type="GO" id="GO:0071944">
    <property type="term" value="C:cell periphery"/>
    <property type="evidence" value="ECO:0007669"/>
    <property type="project" value="TreeGrafter"/>
</dbReference>
<protein>
    <recommendedName>
        <fullName evidence="3">Ankyrin repeat domain-containing protein</fullName>
    </recommendedName>
</protein>
<dbReference type="PANTHER" id="PTHR12393:SF6">
    <property type="entry name" value="SPHINGOMYELIN PHOSPHODIESTERASE 2"/>
    <property type="match status" value="1"/>
</dbReference>
<dbReference type="Gene3D" id="1.25.40.20">
    <property type="entry name" value="Ankyrin repeat-containing domain"/>
    <property type="match status" value="2"/>
</dbReference>